<keyword evidence="3" id="KW-0333">Golgi apparatus</keyword>
<evidence type="ECO:0000256" key="5">
    <source>
        <dbReference type="SAM" id="MobiDB-lite"/>
    </source>
</evidence>
<dbReference type="GO" id="GO:0017119">
    <property type="term" value="C:Golgi transport complex"/>
    <property type="evidence" value="ECO:0007669"/>
    <property type="project" value="InterPro"/>
</dbReference>
<dbReference type="Pfam" id="PF10392">
    <property type="entry name" value="COG5_N"/>
    <property type="match status" value="1"/>
</dbReference>
<dbReference type="PANTHER" id="PTHR13228:SF3">
    <property type="entry name" value="CONSERVED OLIGOMERIC GOLGI COMPLEX SUBUNIT 5"/>
    <property type="match status" value="1"/>
</dbReference>
<dbReference type="Proteomes" id="UP001165063">
    <property type="component" value="Unassembled WGS sequence"/>
</dbReference>
<keyword evidence="4" id="KW-0472">Membrane</keyword>
<dbReference type="GO" id="GO:0000139">
    <property type="term" value="C:Golgi membrane"/>
    <property type="evidence" value="ECO:0007669"/>
    <property type="project" value="UniProtKB-SubCell"/>
</dbReference>
<dbReference type="InterPro" id="IPR048485">
    <property type="entry name" value="COG5_helical"/>
</dbReference>
<protein>
    <recommendedName>
        <fullName evidence="2">Conserved oligomeric Golgi complex subunit 5</fullName>
    </recommendedName>
</protein>
<reference evidence="8" key="1">
    <citation type="submission" date="2023-04" db="EMBL/GenBank/DDBJ databases">
        <title>Ambrosiozyma monospora NBRC 1965.</title>
        <authorList>
            <person name="Ichikawa N."/>
            <person name="Sato H."/>
            <person name="Tonouchi N."/>
        </authorList>
    </citation>
    <scope>NUCLEOTIDE SEQUENCE</scope>
    <source>
        <strain evidence="8">NBRC 1965</strain>
    </source>
</reference>
<dbReference type="OrthoDB" id="18786at2759"/>
<sequence>MIDLSDYEAYLEDDFDATKFANGILLSTNNPDDTSLDLVTPIKRLTFDLNEIDRKIEKNSNENYSELIKEFENVQKFHDTVDELKPSLQQLNLSYSRLETEILKPYNEASSLHSALKKIHQTSDLLRSSTYFIYLISKVEEVGKSDPELNTKPFKNILILAKLFNQLKSHIAGAPFLKSLKLVRDYEIFQNLQISRITDVCTTHFKRLNLDHYEDTAIVNLINTLILLSPETFYNQFQQLMSTHTSSAINSILRNLNNPKNFERIFKEISKNGRLLSKLEQLMKLNKWLGPADATSTNNANKSVSSQSLSQQQSESGKLKLTPPPTILDKLISVLEFNTNIITLYWKDIAIAIEPKFKEIIHRGGPISKNLRNVKEDIKRIVRDAVMASFVDELKDVKSKECIEVRMMLNSVAPLDGKR</sequence>
<keyword evidence="9" id="KW-1185">Reference proteome</keyword>
<comment type="subcellular location">
    <subcellularLocation>
        <location evidence="1">Golgi apparatus membrane</location>
        <topology evidence="1">Peripheral membrane protein</topology>
    </subcellularLocation>
</comment>
<dbReference type="InterPro" id="IPR049176">
    <property type="entry name" value="COG5_N"/>
</dbReference>
<comment type="caution">
    <text evidence="8">The sequence shown here is derived from an EMBL/GenBank/DDBJ whole genome shotgun (WGS) entry which is preliminary data.</text>
</comment>
<feature type="compositionally biased region" description="Low complexity" evidence="5">
    <location>
        <begin position="303"/>
        <end position="316"/>
    </location>
</feature>
<evidence type="ECO:0000256" key="4">
    <source>
        <dbReference type="ARBA" id="ARBA00023136"/>
    </source>
</evidence>
<organism evidence="8 9">
    <name type="scientific">Ambrosiozyma monospora</name>
    <name type="common">Yeast</name>
    <name type="synonym">Endomycopsis monosporus</name>
    <dbReference type="NCBI Taxonomy" id="43982"/>
    <lineage>
        <taxon>Eukaryota</taxon>
        <taxon>Fungi</taxon>
        <taxon>Dikarya</taxon>
        <taxon>Ascomycota</taxon>
        <taxon>Saccharomycotina</taxon>
        <taxon>Pichiomycetes</taxon>
        <taxon>Pichiales</taxon>
        <taxon>Pichiaceae</taxon>
        <taxon>Ambrosiozyma</taxon>
    </lineage>
</organism>
<dbReference type="PANTHER" id="PTHR13228">
    <property type="entry name" value="CONSERVED OLIGOMERIC GOLGI COMPLEX COMPONENT 5"/>
    <property type="match status" value="1"/>
</dbReference>
<evidence type="ECO:0000259" key="7">
    <source>
        <dbReference type="Pfam" id="PF20649"/>
    </source>
</evidence>
<accession>A0A9W7DC43</accession>
<dbReference type="Pfam" id="PF20649">
    <property type="entry name" value="COG5_C"/>
    <property type="match status" value="1"/>
</dbReference>
<gene>
    <name evidence="8" type="ORF">Amon01_000027700</name>
</gene>
<feature type="domain" description="Conserved oligomeric Golgi complex subunit 5 helical" evidence="7">
    <location>
        <begin position="177"/>
        <end position="385"/>
    </location>
</feature>
<dbReference type="InterPro" id="IPR019465">
    <property type="entry name" value="Cog5"/>
</dbReference>
<evidence type="ECO:0000256" key="3">
    <source>
        <dbReference type="ARBA" id="ARBA00023034"/>
    </source>
</evidence>
<evidence type="ECO:0000256" key="1">
    <source>
        <dbReference type="ARBA" id="ARBA00004395"/>
    </source>
</evidence>
<evidence type="ECO:0000313" key="8">
    <source>
        <dbReference type="EMBL" id="GMG19192.1"/>
    </source>
</evidence>
<evidence type="ECO:0000259" key="6">
    <source>
        <dbReference type="Pfam" id="PF10392"/>
    </source>
</evidence>
<dbReference type="EMBL" id="BSXU01000082">
    <property type="protein sequence ID" value="GMG19192.1"/>
    <property type="molecule type" value="Genomic_DNA"/>
</dbReference>
<evidence type="ECO:0000256" key="2">
    <source>
        <dbReference type="ARBA" id="ARBA00020974"/>
    </source>
</evidence>
<dbReference type="GO" id="GO:0006891">
    <property type="term" value="P:intra-Golgi vesicle-mediated transport"/>
    <property type="evidence" value="ECO:0007669"/>
    <property type="project" value="InterPro"/>
</dbReference>
<feature type="domain" description="Conserved oligomeric Golgi complex subunit 5 N-terminal" evidence="6">
    <location>
        <begin position="8"/>
        <end position="138"/>
    </location>
</feature>
<proteinExistence type="predicted"/>
<feature type="region of interest" description="Disordered" evidence="5">
    <location>
        <begin position="294"/>
        <end position="321"/>
    </location>
</feature>
<dbReference type="AlphaFoldDB" id="A0A9W7DC43"/>
<name>A0A9W7DC43_AMBMO</name>
<evidence type="ECO:0000313" key="9">
    <source>
        <dbReference type="Proteomes" id="UP001165063"/>
    </source>
</evidence>